<proteinExistence type="predicted"/>
<keyword evidence="2" id="KW-1185">Reference proteome</keyword>
<dbReference type="SUPFAM" id="SSF52047">
    <property type="entry name" value="RNI-like"/>
    <property type="match status" value="1"/>
</dbReference>
<accession>A0A177AXQ9</accession>
<sequence length="195" mass="22685">MSLHDAFRPYFPTNLLVKYFKKQCKKKLVNAIKYKQETVEKIGFDGFAVLYILENNGQVYLTGVDEWIDSTKIDKIPKIKTNFCKLVGIKYKQTSFITPNCFDIYNDLNNLKSFQIENNASFNDFCLGKLAIFRNTIENIDIVNCIRLSDEGLTSLHRFKKLKRLGLYNMNLSPRVKHYLSLLEKHNNVIVDGID</sequence>
<dbReference type="Proteomes" id="UP000078046">
    <property type="component" value="Unassembled WGS sequence"/>
</dbReference>
<dbReference type="Gene3D" id="3.80.10.10">
    <property type="entry name" value="Ribonuclease Inhibitor"/>
    <property type="match status" value="1"/>
</dbReference>
<dbReference type="EMBL" id="LWCA01000833">
    <property type="protein sequence ID" value="OAF66775.1"/>
    <property type="molecule type" value="Genomic_DNA"/>
</dbReference>
<dbReference type="InterPro" id="IPR032675">
    <property type="entry name" value="LRR_dom_sf"/>
</dbReference>
<organism evidence="1 2">
    <name type="scientific">Intoshia linei</name>
    <dbReference type="NCBI Taxonomy" id="1819745"/>
    <lineage>
        <taxon>Eukaryota</taxon>
        <taxon>Metazoa</taxon>
        <taxon>Spiralia</taxon>
        <taxon>Lophotrochozoa</taxon>
        <taxon>Mesozoa</taxon>
        <taxon>Orthonectida</taxon>
        <taxon>Rhopaluridae</taxon>
        <taxon>Intoshia</taxon>
    </lineage>
</organism>
<dbReference type="AlphaFoldDB" id="A0A177AXQ9"/>
<protein>
    <recommendedName>
        <fullName evidence="3">Mitochondrial ATP synthase regulatory component factor B</fullName>
    </recommendedName>
</protein>
<gene>
    <name evidence="1" type="ORF">A3Q56_05505</name>
</gene>
<comment type="caution">
    <text evidence="1">The sequence shown here is derived from an EMBL/GenBank/DDBJ whole genome shotgun (WGS) entry which is preliminary data.</text>
</comment>
<reference evidence="1 2" key="1">
    <citation type="submission" date="2016-04" db="EMBL/GenBank/DDBJ databases">
        <title>The genome of Intoshia linei affirms orthonectids as highly simplified spiralians.</title>
        <authorList>
            <person name="Mikhailov K.V."/>
            <person name="Slusarev G.S."/>
            <person name="Nikitin M.A."/>
            <person name="Logacheva M.D."/>
            <person name="Penin A."/>
            <person name="Aleoshin V."/>
            <person name="Panchin Y.V."/>
        </authorList>
    </citation>
    <scope>NUCLEOTIDE SEQUENCE [LARGE SCALE GENOMIC DNA]</scope>
    <source>
        <strain evidence="1">Intl2013</strain>
        <tissue evidence="1">Whole animal</tissue>
    </source>
</reference>
<evidence type="ECO:0000313" key="2">
    <source>
        <dbReference type="Proteomes" id="UP000078046"/>
    </source>
</evidence>
<evidence type="ECO:0008006" key="3">
    <source>
        <dbReference type="Google" id="ProtNLM"/>
    </source>
</evidence>
<evidence type="ECO:0000313" key="1">
    <source>
        <dbReference type="EMBL" id="OAF66775.1"/>
    </source>
</evidence>
<dbReference type="OrthoDB" id="1708588at2759"/>
<name>A0A177AXQ9_9BILA</name>